<dbReference type="OrthoDB" id="4504960at2759"/>
<keyword evidence="6 9" id="KW-0472">Membrane</keyword>
<dbReference type="RefSeq" id="XP_025575293.1">
    <property type="nucleotide sequence ID" value="XM_025719501.1"/>
</dbReference>
<comment type="subcellular location">
    <subcellularLocation>
        <location evidence="1">Endomembrane system</location>
    </subcellularLocation>
</comment>
<dbReference type="STRING" id="1448316.A0A395GZI2"/>
<evidence type="ECO:0000256" key="1">
    <source>
        <dbReference type="ARBA" id="ARBA00004308"/>
    </source>
</evidence>
<dbReference type="EMBL" id="KZ824438">
    <property type="protein sequence ID" value="RAL00966.1"/>
    <property type="molecule type" value="Genomic_DNA"/>
</dbReference>
<protein>
    <submittedName>
        <fullName evidence="12">Mannose 6-phosphate receptor domain-containing protein</fullName>
    </submittedName>
</protein>
<dbReference type="GO" id="GO:0005770">
    <property type="term" value="C:late endosome"/>
    <property type="evidence" value="ECO:0007669"/>
    <property type="project" value="TreeGrafter"/>
</dbReference>
<feature type="chain" id="PRO_5017291321" evidence="10">
    <location>
        <begin position="22"/>
        <end position="317"/>
    </location>
</feature>
<feature type="domain" description="MRH" evidence="11">
    <location>
        <begin position="32"/>
        <end position="199"/>
    </location>
</feature>
<evidence type="ECO:0000256" key="8">
    <source>
        <dbReference type="ARBA" id="ARBA00023180"/>
    </source>
</evidence>
<evidence type="ECO:0000256" key="6">
    <source>
        <dbReference type="ARBA" id="ARBA00023136"/>
    </source>
</evidence>
<dbReference type="Pfam" id="PF02157">
    <property type="entry name" value="Man-6-P_recep"/>
    <property type="match status" value="1"/>
</dbReference>
<proteinExistence type="predicted"/>
<dbReference type="VEuPathDB" id="FungiDB:BO80DRAFT_425366"/>
<evidence type="ECO:0000256" key="4">
    <source>
        <dbReference type="ARBA" id="ARBA00022729"/>
    </source>
</evidence>
<evidence type="ECO:0000313" key="12">
    <source>
        <dbReference type="EMBL" id="RAL00966.1"/>
    </source>
</evidence>
<dbReference type="PANTHER" id="PTHR15071:SF0">
    <property type="entry name" value="MANNOSE 6-PHOSPHATE RECEPTOR-LIKE PROTEIN 1"/>
    <property type="match status" value="1"/>
</dbReference>
<feature type="signal peptide" evidence="10">
    <location>
        <begin position="1"/>
        <end position="21"/>
    </location>
</feature>
<evidence type="ECO:0000256" key="2">
    <source>
        <dbReference type="ARBA" id="ARBA00022448"/>
    </source>
</evidence>
<evidence type="ECO:0000256" key="9">
    <source>
        <dbReference type="SAM" id="Phobius"/>
    </source>
</evidence>
<evidence type="ECO:0000256" key="10">
    <source>
        <dbReference type="SAM" id="SignalP"/>
    </source>
</evidence>
<keyword evidence="7" id="KW-1015">Disulfide bond</keyword>
<name>A0A395GZI2_9EURO</name>
<dbReference type="FunFam" id="2.70.130.10:FF:000024">
    <property type="entry name" value="Putative vacuolar sorting receptor"/>
    <property type="match status" value="1"/>
</dbReference>
<dbReference type="InterPro" id="IPR009011">
    <property type="entry name" value="Man6P_isomerase_rcpt-bd_dom_sf"/>
</dbReference>
<keyword evidence="3 9" id="KW-0812">Transmembrane</keyword>
<dbReference type="SUPFAM" id="SSF50911">
    <property type="entry name" value="Mannose 6-phosphate receptor domain"/>
    <property type="match status" value="1"/>
</dbReference>
<evidence type="ECO:0000313" key="13">
    <source>
        <dbReference type="Proteomes" id="UP000249402"/>
    </source>
</evidence>
<keyword evidence="12" id="KW-0675">Receptor</keyword>
<keyword evidence="5 9" id="KW-1133">Transmembrane helix</keyword>
<evidence type="ECO:0000256" key="7">
    <source>
        <dbReference type="ARBA" id="ARBA00023157"/>
    </source>
</evidence>
<keyword evidence="13" id="KW-1185">Reference proteome</keyword>
<dbReference type="PROSITE" id="PS51914">
    <property type="entry name" value="MRH"/>
    <property type="match status" value="1"/>
</dbReference>
<evidence type="ECO:0000259" key="11">
    <source>
        <dbReference type="PROSITE" id="PS51914"/>
    </source>
</evidence>
<dbReference type="GO" id="GO:0000139">
    <property type="term" value="C:Golgi membrane"/>
    <property type="evidence" value="ECO:0007669"/>
    <property type="project" value="UniProtKB-SubCell"/>
</dbReference>
<evidence type="ECO:0000256" key="3">
    <source>
        <dbReference type="ARBA" id="ARBA00022692"/>
    </source>
</evidence>
<dbReference type="InterPro" id="IPR044865">
    <property type="entry name" value="MRH_dom"/>
</dbReference>
<dbReference type="AlphaFoldDB" id="A0A395GZI2"/>
<dbReference type="Proteomes" id="UP000249402">
    <property type="component" value="Unassembled WGS sequence"/>
</dbReference>
<dbReference type="GeneID" id="37224366"/>
<dbReference type="GO" id="GO:0007034">
    <property type="term" value="P:vacuolar transport"/>
    <property type="evidence" value="ECO:0007669"/>
    <property type="project" value="TreeGrafter"/>
</dbReference>
<keyword evidence="4 10" id="KW-0732">Signal</keyword>
<dbReference type="GO" id="GO:0010008">
    <property type="term" value="C:endosome membrane"/>
    <property type="evidence" value="ECO:0007669"/>
    <property type="project" value="UniProtKB-SubCell"/>
</dbReference>
<evidence type="ECO:0000256" key="5">
    <source>
        <dbReference type="ARBA" id="ARBA00022989"/>
    </source>
</evidence>
<accession>A0A395GZI2</accession>
<keyword evidence="2" id="KW-0813">Transport</keyword>
<gene>
    <name evidence="12" type="ORF">BO80DRAFT_425366</name>
</gene>
<dbReference type="PANTHER" id="PTHR15071">
    <property type="entry name" value="MANNOSE-6-PHOSPHATE RECEPTOR FAMILY MEMBER"/>
    <property type="match status" value="1"/>
</dbReference>
<reference evidence="12 13" key="1">
    <citation type="submission" date="2018-02" db="EMBL/GenBank/DDBJ databases">
        <title>The genomes of Aspergillus section Nigri reveals drivers in fungal speciation.</title>
        <authorList>
            <consortium name="DOE Joint Genome Institute"/>
            <person name="Vesth T.C."/>
            <person name="Nybo J."/>
            <person name="Theobald S."/>
            <person name="Brandl J."/>
            <person name="Frisvad J.C."/>
            <person name="Nielsen K.F."/>
            <person name="Lyhne E.K."/>
            <person name="Kogle M.E."/>
            <person name="Kuo A."/>
            <person name="Riley R."/>
            <person name="Clum A."/>
            <person name="Nolan M."/>
            <person name="Lipzen A."/>
            <person name="Salamov A."/>
            <person name="Henrissat B."/>
            <person name="Wiebenga A."/>
            <person name="De vries R.P."/>
            <person name="Grigoriev I.V."/>
            <person name="Mortensen U.H."/>
            <person name="Andersen M.R."/>
            <person name="Baker S.E."/>
        </authorList>
    </citation>
    <scope>NUCLEOTIDE SEQUENCE [LARGE SCALE GENOMIC DNA]</scope>
    <source>
        <strain evidence="12 13">CBS 121593</strain>
    </source>
</reference>
<feature type="transmembrane region" description="Helical" evidence="9">
    <location>
        <begin position="209"/>
        <end position="228"/>
    </location>
</feature>
<sequence length="317" mass="34880">MKPPTLLKYLFLLAASWTAQAADSSSSKDTLSPCVVRSPTTGLFYDLNTISLSPPPADGEKSRKNAREESWHAKGHDYNANFTINICAPVIEDVKDVVGVDRSRWRNVSAYYEREGKVYSIGQQSSDPFFRGRKLVMNYTNGSPCAGDYIGNAARTKSTIMSFLCERDTPASQATVSFVGTMDQCSYFFEVRSSAACGATAPTPDNPGLSPGGVFGVIALIAITVYLVGGCAYQRTVMHQRGWRQCPNFSLWAGMLDFIKDMVVILLSSLGRLLRLKRSPTLGHSRGGSVNQRGSFGRRDVDAENRLIDQLDEEWED</sequence>
<dbReference type="Gene3D" id="2.70.130.10">
    <property type="entry name" value="Mannose-6-phosphate receptor binding domain"/>
    <property type="match status" value="1"/>
</dbReference>
<keyword evidence="8" id="KW-0325">Glycoprotein</keyword>
<organism evidence="12 13">
    <name type="scientific">Aspergillus ibericus CBS 121593</name>
    <dbReference type="NCBI Taxonomy" id="1448316"/>
    <lineage>
        <taxon>Eukaryota</taxon>
        <taxon>Fungi</taxon>
        <taxon>Dikarya</taxon>
        <taxon>Ascomycota</taxon>
        <taxon>Pezizomycotina</taxon>
        <taxon>Eurotiomycetes</taxon>
        <taxon>Eurotiomycetidae</taxon>
        <taxon>Eurotiales</taxon>
        <taxon>Aspergillaceae</taxon>
        <taxon>Aspergillus</taxon>
        <taxon>Aspergillus subgen. Circumdati</taxon>
    </lineage>
</organism>
<dbReference type="InterPro" id="IPR028927">
    <property type="entry name" value="Man-6-P_rcpt"/>
</dbReference>